<protein>
    <submittedName>
        <fullName evidence="4">SPBc2 prophage-derived aminoglycoside N-acetyltransferase-like protein YokD</fullName>
    </submittedName>
</protein>
<reference evidence="4 5" key="1">
    <citation type="submission" date="2019-04" db="EMBL/GenBank/DDBJ databases">
        <title>Friends and foes A comparative genomics study of 23 Aspergillus species from section Flavi.</title>
        <authorList>
            <consortium name="DOE Joint Genome Institute"/>
            <person name="Kjaerbolling I."/>
            <person name="Vesth T."/>
            <person name="Frisvad J.C."/>
            <person name="Nybo J.L."/>
            <person name="Theobald S."/>
            <person name="Kildgaard S."/>
            <person name="Isbrandt T."/>
            <person name="Kuo A."/>
            <person name="Sato A."/>
            <person name="Lyhne E.K."/>
            <person name="Kogle M.E."/>
            <person name="Wiebenga A."/>
            <person name="Kun R.S."/>
            <person name="Lubbers R.J."/>
            <person name="Makela M.R."/>
            <person name="Barry K."/>
            <person name="Chovatia M."/>
            <person name="Clum A."/>
            <person name="Daum C."/>
            <person name="Haridas S."/>
            <person name="He G."/>
            <person name="LaButti K."/>
            <person name="Lipzen A."/>
            <person name="Mondo S."/>
            <person name="Riley R."/>
            <person name="Salamov A."/>
            <person name="Simmons B.A."/>
            <person name="Magnuson J.K."/>
            <person name="Henrissat B."/>
            <person name="Mortensen U.H."/>
            <person name="Larsen T.O."/>
            <person name="Devries R.P."/>
            <person name="Grigoriev I.V."/>
            <person name="Machida M."/>
            <person name="Baker S.E."/>
            <person name="Andersen M.R."/>
        </authorList>
    </citation>
    <scope>NUCLEOTIDE SEQUENCE [LARGE SCALE GENOMIC DNA]</scope>
    <source>
        <strain evidence="4 5">CBS 151.66</strain>
    </source>
</reference>
<dbReference type="GO" id="GO:0008080">
    <property type="term" value="F:N-acetyltransferase activity"/>
    <property type="evidence" value="ECO:0007669"/>
    <property type="project" value="InterPro"/>
</dbReference>
<dbReference type="PANTHER" id="PTHR11104">
    <property type="entry name" value="AMINOGLYCOSIDE N3-ACETYLTRANSFERASE"/>
    <property type="match status" value="1"/>
</dbReference>
<dbReference type="PANTHER" id="PTHR11104:SF0">
    <property type="entry name" value="SPBETA PROPHAGE-DERIVED AMINOGLYCOSIDE N(3')-ACETYLTRANSFERASE-LIKE PROTEIN YOKD"/>
    <property type="match status" value="1"/>
</dbReference>
<dbReference type="InterPro" id="IPR028345">
    <property type="entry name" value="Antibiotic_NAT-like"/>
</dbReference>
<evidence type="ECO:0000313" key="4">
    <source>
        <dbReference type="EMBL" id="KAB8069532.1"/>
    </source>
</evidence>
<comment type="similarity">
    <text evidence="1">Belongs to the antibiotic N-acetyltransferase family.</text>
</comment>
<keyword evidence="5" id="KW-1185">Reference proteome</keyword>
<evidence type="ECO:0000313" key="5">
    <source>
        <dbReference type="Proteomes" id="UP000326565"/>
    </source>
</evidence>
<dbReference type="GO" id="GO:0046677">
    <property type="term" value="P:response to antibiotic"/>
    <property type="evidence" value="ECO:0007669"/>
    <property type="project" value="InterPro"/>
</dbReference>
<keyword evidence="3" id="KW-0012">Acyltransferase</keyword>
<name>A0A5N5WR46_9EURO</name>
<evidence type="ECO:0000256" key="1">
    <source>
        <dbReference type="ARBA" id="ARBA00006383"/>
    </source>
</evidence>
<organism evidence="4 5">
    <name type="scientific">Aspergillus leporis</name>
    <dbReference type="NCBI Taxonomy" id="41062"/>
    <lineage>
        <taxon>Eukaryota</taxon>
        <taxon>Fungi</taxon>
        <taxon>Dikarya</taxon>
        <taxon>Ascomycota</taxon>
        <taxon>Pezizomycotina</taxon>
        <taxon>Eurotiomycetes</taxon>
        <taxon>Eurotiomycetidae</taxon>
        <taxon>Eurotiales</taxon>
        <taxon>Aspergillaceae</taxon>
        <taxon>Aspergillus</taxon>
        <taxon>Aspergillus subgen. Circumdati</taxon>
    </lineage>
</organism>
<dbReference type="Pfam" id="PF02522">
    <property type="entry name" value="Antibiotic_NAT"/>
    <property type="match status" value="1"/>
</dbReference>
<sequence>MSLPIKGPLCTQASLRKDLLDLGIKTSDTILLHSSLSRLGWVNGGAATVIRALLSILSETGTLVVPTHTGDNSDPAEWQSPPVPKEWWPTIRNTMPAYDPQTSQTRGMGVIPEMLRRWPGATRSAHPQTSFAAVGAKAEYITAGHALDCRMGEASPLARMEELGARVLLLGAEFEVCSSFHLAEYRRPGARVVDSSFAAMVGGERRWMVVKDVLADDGDFGDIGKGLENEEVVVRGMVGAAQCRLFSLPDAVAFATQWMETHRLFAY</sequence>
<dbReference type="SUPFAM" id="SSF110710">
    <property type="entry name" value="TTHA0583/YokD-like"/>
    <property type="match status" value="1"/>
</dbReference>
<dbReference type="AlphaFoldDB" id="A0A5N5WR46"/>
<dbReference type="EMBL" id="ML732337">
    <property type="protein sequence ID" value="KAB8069532.1"/>
    <property type="molecule type" value="Genomic_DNA"/>
</dbReference>
<proteinExistence type="inferred from homology"/>
<evidence type="ECO:0000256" key="2">
    <source>
        <dbReference type="ARBA" id="ARBA00022679"/>
    </source>
</evidence>
<keyword evidence="2 4" id="KW-0808">Transferase</keyword>
<accession>A0A5N5WR46</accession>
<gene>
    <name evidence="4" type="ORF">BDV29DRAFT_48587</name>
</gene>
<dbReference type="InterPro" id="IPR003679">
    <property type="entry name" value="Amioglycoside_AcTrfase"/>
</dbReference>
<evidence type="ECO:0000256" key="3">
    <source>
        <dbReference type="ARBA" id="ARBA00023315"/>
    </source>
</evidence>
<dbReference type="OrthoDB" id="9987540at2759"/>
<dbReference type="Proteomes" id="UP000326565">
    <property type="component" value="Unassembled WGS sequence"/>
</dbReference>